<protein>
    <submittedName>
        <fullName evidence="1">Uncharacterized protein</fullName>
    </submittedName>
</protein>
<accession>A0ABP2DG18</accession>
<name>A0ABP2DG18_9STRE</name>
<organism evidence="1 2">
    <name type="scientific">Streptococcus infantarius subsp. infantarius ATCC BAA-102</name>
    <dbReference type="NCBI Taxonomy" id="471872"/>
    <lineage>
        <taxon>Bacteria</taxon>
        <taxon>Bacillati</taxon>
        <taxon>Bacillota</taxon>
        <taxon>Bacilli</taxon>
        <taxon>Lactobacillales</taxon>
        <taxon>Streptococcaceae</taxon>
        <taxon>Streptococcus</taxon>
    </lineage>
</organism>
<gene>
    <name evidence="1" type="ORF">STRINF_01522</name>
</gene>
<reference evidence="1" key="1">
    <citation type="submission" date="2008-03" db="EMBL/GenBank/DDBJ databases">
        <authorList>
            <person name="Fulton L."/>
            <person name="Clifton S."/>
            <person name="Fulton B."/>
            <person name="Xu J."/>
            <person name="Minx P."/>
            <person name="Pepin K.H."/>
            <person name="Johnson M."/>
            <person name="Thiruvilangam P."/>
            <person name="Bhonagiri V."/>
            <person name="Nash W.E."/>
            <person name="Mardis E.R."/>
            <person name="Wilson R.K."/>
        </authorList>
    </citation>
    <scope>NUCLEOTIDE SEQUENCE [LARGE SCALE GENOMIC DNA]</scope>
    <source>
        <strain evidence="1">ATCC BAA-102</strain>
    </source>
</reference>
<dbReference type="Proteomes" id="UP000005602">
    <property type="component" value="Unassembled WGS sequence"/>
</dbReference>
<proteinExistence type="predicted"/>
<sequence>MERRLFMSKLSPKPSRKTSFKSWKDLDETLQASFNFLNSKSATISLDEYEMSKSEIITEASKQGYKVIDNNDGYLVFE</sequence>
<keyword evidence="2" id="KW-1185">Reference proteome</keyword>
<reference evidence="1" key="2">
    <citation type="submission" date="2013-09" db="EMBL/GenBank/DDBJ databases">
        <title>Draft genome sequence of Streptococcus infantarius subsp. infantarius ATCC BAA-102.</title>
        <authorList>
            <person name="Sudarsanam P."/>
            <person name="Ley R."/>
            <person name="Guruge J."/>
            <person name="Turnbaugh P.J."/>
            <person name="Mahowald M."/>
            <person name="Liep D."/>
            <person name="Gordon J."/>
        </authorList>
    </citation>
    <scope>NUCLEOTIDE SEQUENCE</scope>
    <source>
        <strain evidence="1">ATCC BAA-102</strain>
    </source>
</reference>
<evidence type="ECO:0000313" key="2">
    <source>
        <dbReference type="Proteomes" id="UP000005602"/>
    </source>
</evidence>
<dbReference type="EMBL" id="ABJK02000021">
    <property type="protein sequence ID" value="EDT47221.1"/>
    <property type="molecule type" value="Genomic_DNA"/>
</dbReference>
<comment type="caution">
    <text evidence="1">The sequence shown here is derived from an EMBL/GenBank/DDBJ whole genome shotgun (WGS) entry which is preliminary data.</text>
</comment>
<evidence type="ECO:0000313" key="1">
    <source>
        <dbReference type="EMBL" id="EDT47221.1"/>
    </source>
</evidence>